<feature type="transmembrane region" description="Helical" evidence="1">
    <location>
        <begin position="55"/>
        <end position="71"/>
    </location>
</feature>
<dbReference type="RefSeq" id="WP_058021333.1">
    <property type="nucleotide sequence ID" value="NZ_CP013189.1"/>
</dbReference>
<feature type="transmembrane region" description="Helical" evidence="1">
    <location>
        <begin position="396"/>
        <end position="414"/>
    </location>
</feature>
<feature type="transmembrane region" description="Helical" evidence="1">
    <location>
        <begin position="172"/>
        <end position="198"/>
    </location>
</feature>
<evidence type="ECO:0000313" key="3">
    <source>
        <dbReference type="Proteomes" id="UP000065641"/>
    </source>
</evidence>
<feature type="transmembrane region" description="Helical" evidence="1">
    <location>
        <begin position="334"/>
        <end position="356"/>
    </location>
</feature>
<dbReference type="Proteomes" id="UP000065641">
    <property type="component" value="Chromosome"/>
</dbReference>
<name>A0A0S2KCY2_9GAMM</name>
<dbReference type="KEGG" id="pspi:PS2015_1166"/>
<dbReference type="Pfam" id="PF13687">
    <property type="entry name" value="DUF4153"/>
    <property type="match status" value="1"/>
</dbReference>
<feature type="transmembrane region" description="Helical" evidence="1">
    <location>
        <begin position="107"/>
        <end position="125"/>
    </location>
</feature>
<dbReference type="OrthoDB" id="9767931at2"/>
<feature type="transmembrane region" description="Helical" evidence="1">
    <location>
        <begin position="304"/>
        <end position="322"/>
    </location>
</feature>
<reference evidence="2 3" key="1">
    <citation type="submission" date="2015-11" db="EMBL/GenBank/DDBJ databases">
        <authorList>
            <person name="Zhang Y."/>
            <person name="Guo Z."/>
        </authorList>
    </citation>
    <scope>NUCLEOTIDE SEQUENCE [LARGE SCALE GENOMIC DNA]</scope>
    <source>
        <strain evidence="2 3">KCTC 32221</strain>
    </source>
</reference>
<evidence type="ECO:0000313" key="2">
    <source>
        <dbReference type="EMBL" id="ALO45826.1"/>
    </source>
</evidence>
<gene>
    <name evidence="2" type="ORF">PS2015_1166</name>
</gene>
<feature type="transmembrane region" description="Helical" evidence="1">
    <location>
        <begin position="368"/>
        <end position="389"/>
    </location>
</feature>
<accession>A0A0S2KCY2</accession>
<evidence type="ECO:0000256" key="1">
    <source>
        <dbReference type="SAM" id="Phobius"/>
    </source>
</evidence>
<dbReference type="STRING" id="1249552.PS2015_1166"/>
<keyword evidence="1" id="KW-0472">Membrane</keyword>
<dbReference type="EMBL" id="CP013189">
    <property type="protein sequence ID" value="ALO45826.1"/>
    <property type="molecule type" value="Genomic_DNA"/>
</dbReference>
<feature type="transmembrane region" description="Helical" evidence="1">
    <location>
        <begin position="28"/>
        <end position="48"/>
    </location>
</feature>
<proteinExistence type="predicted"/>
<keyword evidence="1" id="KW-1133">Transmembrane helix</keyword>
<feature type="transmembrane region" description="Helical" evidence="1">
    <location>
        <begin position="83"/>
        <end position="100"/>
    </location>
</feature>
<dbReference type="PATRIC" id="fig|1249552.3.peg.1172"/>
<feature type="transmembrane region" description="Helical" evidence="1">
    <location>
        <begin position="261"/>
        <end position="284"/>
    </location>
</feature>
<organism evidence="2 3">
    <name type="scientific">Pseudohongiella spirulinae</name>
    <dbReference type="NCBI Taxonomy" id="1249552"/>
    <lineage>
        <taxon>Bacteria</taxon>
        <taxon>Pseudomonadati</taxon>
        <taxon>Pseudomonadota</taxon>
        <taxon>Gammaproteobacteria</taxon>
        <taxon>Pseudomonadales</taxon>
        <taxon>Pseudohongiellaceae</taxon>
        <taxon>Pseudohongiella</taxon>
    </lineage>
</organism>
<sequence length="498" mass="54514">MTSLEHSSENAAVSSLSQSAPDRQQARAAAQLLVAGLVSGLALHVLVWDRAGGSLGWFLSMMIFVACSVFLNLNEHREWRRRQWAWFAVMLVSVGMTVIRDALEVRLLMVFVMLLALGMMFYQSLGYSLTHATLIRVFGLALRMPLRMLGGVVGAVETLIQTRWHGLGQMQAIIRGLLLAMPLLLIFVGLFASADAVFSAWLDNLGDIMNALAPQTPLISFALTMVATGVLSCSVRKSECVDLPRAELQVRLPSLGREETAVLLGSLATLFVIFVVLQLSWLFGGQDLIQSRGGLTLAEYARRGFFELVVVAGLTLAVLMSVSAMQGHRGLLRVLGGIMIACVLVMLVSALHRLHLYIDQFGLTMDRLMALALALWLAFALLWFGGTVLRGRQKGFIVGLLLSGITISVLLALMNPAQRVAQVNIEHAQSRAQPLDVDYLISLGADAIVPLLSSAEGVKLTQEQSISVHEQLAFQTDNTDWRDWNRSRARAVQLLIDE</sequence>
<protein>
    <submittedName>
        <fullName evidence="2">Uncharacterized protein</fullName>
    </submittedName>
</protein>
<dbReference type="AlphaFoldDB" id="A0A0S2KCY2"/>
<keyword evidence="3" id="KW-1185">Reference proteome</keyword>
<feature type="transmembrane region" description="Helical" evidence="1">
    <location>
        <begin position="218"/>
        <end position="235"/>
    </location>
</feature>
<keyword evidence="1" id="KW-0812">Transmembrane</keyword>
<dbReference type="InterPro" id="IPR025291">
    <property type="entry name" value="DUF4153"/>
</dbReference>